<feature type="transmembrane region" description="Helical" evidence="7">
    <location>
        <begin position="43"/>
        <end position="63"/>
    </location>
</feature>
<dbReference type="Pfam" id="PF23916">
    <property type="entry name" value="TIM-barrel_EndoS"/>
    <property type="match status" value="1"/>
</dbReference>
<keyword evidence="4" id="KW-0378">Hydrolase</keyword>
<evidence type="ECO:0000256" key="3">
    <source>
        <dbReference type="ARBA" id="ARBA00022729"/>
    </source>
</evidence>
<dbReference type="Proteomes" id="UP000051330">
    <property type="component" value="Unassembled WGS sequence"/>
</dbReference>
<dbReference type="Gene3D" id="3.20.20.80">
    <property type="entry name" value="Glycosidases"/>
    <property type="match status" value="1"/>
</dbReference>
<sequence length="691" mass="76463">MIIVVPVCLKAERGGGNWRKGIGTLGEFLCFKKEWRKEKMKKLFKAGLALAAAAGLLALMLAGHGGTVRAADTAQEPQFMVYYRAWRDKTMAGVNTSLPDKNTIAMTDLPTGIDIVNVFSYVPAGQEKQAQLFFDTLKSTYVPQMHARGVKLVRALDYGTLLKITEKYGNDPTPAQFDAYAKDLLQDLSGQWGLDGLDIDMETKPTAAQVKISDGVVNALAKYIGPKSGNASTRFIYDTNGSNVDPFKNVKDAFNLLGYQQYGSDSKRTAKAVADYQNVGFPKNQFLAGLTFPEEQDENNRWYDTDPIYTNSHIYDIAKYVRENQLAGMFLYAVDRDGRNYKEDLNRIVPTSFAWTKAAIEEVKGISVTEAKAIANFYLAQNKSKWTADQVKTAQDTINKGTNIYDVNKAFLNDDYTLALSPTFDPLAVKNQMETTKPEYTDINEIIYVQTTKASQYAYTDQFREDGTLAGLTLGSAWRTARKAVTASGDTYYQVGANGWLKASDVTLTRVIDETGVVQVTNDQGAATVDHLTNGQKVQTLKNGTTWRYTARAGDYYLVADRQWVNTNDVTVTPAPASGIFKAGSKGAALYNGTGEKQSRSLAAKTEWRITGVKWISGHAYYQVAKDLYVQAPDGVIAYNVGKQAVQLYDNQGNTVKAVLGAHTSWRVTSTVSRQGHLYYQVATNRFVRIY</sequence>
<dbReference type="AlphaFoldDB" id="A0A0R1N7S6"/>
<keyword evidence="7" id="KW-0472">Membrane</keyword>
<dbReference type="EMBL" id="AZEC01000001">
    <property type="protein sequence ID" value="KRL14372.1"/>
    <property type="molecule type" value="Genomic_DNA"/>
</dbReference>
<evidence type="ECO:0000313" key="9">
    <source>
        <dbReference type="EMBL" id="KRL14372.1"/>
    </source>
</evidence>
<comment type="catalytic activity">
    <reaction evidence="6">
        <text>an N(4)-(oligosaccharide-(1-&gt;3)-[oligosaccharide-(1-&gt;6)]-beta-D-Man-(1-&gt;4)-beta-D-GlcNAc-(1-&gt;4)-alpha-D-GlcNAc)-L-asparaginyl-[protein] + H2O = an oligosaccharide-(1-&gt;3)-[oligosaccharide-(1-&gt;6)]-beta-D-Man-(1-&gt;4)-D-GlcNAc + N(4)-(N-acetyl-beta-D-glucosaminyl)-L-asparaginyl-[protein]</text>
        <dbReference type="Rhea" id="RHEA:73067"/>
        <dbReference type="Rhea" id="RHEA-COMP:12603"/>
        <dbReference type="Rhea" id="RHEA-COMP:18176"/>
        <dbReference type="ChEBI" id="CHEBI:15377"/>
        <dbReference type="ChEBI" id="CHEBI:132248"/>
        <dbReference type="ChEBI" id="CHEBI:192714"/>
        <dbReference type="ChEBI" id="CHEBI:192715"/>
        <dbReference type="EC" id="3.2.1.96"/>
    </reaction>
</comment>
<reference evidence="9 10" key="1">
    <citation type="journal article" date="2015" name="Genome Announc.">
        <title>Expanding the biotechnology potential of lactobacilli through comparative genomics of 213 strains and associated genera.</title>
        <authorList>
            <person name="Sun Z."/>
            <person name="Harris H.M."/>
            <person name="McCann A."/>
            <person name="Guo C."/>
            <person name="Argimon S."/>
            <person name="Zhang W."/>
            <person name="Yang X."/>
            <person name="Jeffery I.B."/>
            <person name="Cooney J.C."/>
            <person name="Kagawa T.F."/>
            <person name="Liu W."/>
            <person name="Song Y."/>
            <person name="Salvetti E."/>
            <person name="Wrobel A."/>
            <person name="Rasinkangas P."/>
            <person name="Parkhill J."/>
            <person name="Rea M.C."/>
            <person name="O'Sullivan O."/>
            <person name="Ritari J."/>
            <person name="Douillard F.P."/>
            <person name="Paul Ross R."/>
            <person name="Yang R."/>
            <person name="Briner A.E."/>
            <person name="Felis G.E."/>
            <person name="de Vos W.M."/>
            <person name="Barrangou R."/>
            <person name="Klaenhammer T.R."/>
            <person name="Caufield P.W."/>
            <person name="Cui Y."/>
            <person name="Zhang H."/>
            <person name="O'Toole P.W."/>
        </authorList>
    </citation>
    <scope>NUCLEOTIDE SEQUENCE [LARGE SCALE GENOMIC DNA]</scope>
    <source>
        <strain evidence="9 10">DSM 12744</strain>
    </source>
</reference>
<dbReference type="STRING" id="1423792.FD09_GL000017"/>
<gene>
    <name evidence="9" type="ORF">FD09_GL000017</name>
</gene>
<evidence type="ECO:0000313" key="10">
    <source>
        <dbReference type="Proteomes" id="UP000051330"/>
    </source>
</evidence>
<keyword evidence="3" id="KW-0732">Signal</keyword>
<protein>
    <recommendedName>
        <fullName evidence="2">mannosyl-glycoprotein endo-beta-N-acetylglucosaminidase</fullName>
        <ecNumber evidence="2">3.2.1.96</ecNumber>
    </recommendedName>
</protein>
<evidence type="ECO:0000256" key="6">
    <source>
        <dbReference type="ARBA" id="ARBA00034414"/>
    </source>
</evidence>
<evidence type="ECO:0000256" key="7">
    <source>
        <dbReference type="SAM" id="Phobius"/>
    </source>
</evidence>
<dbReference type="InterPro" id="IPR057016">
    <property type="entry name" value="EndoS_F2-like_TIM-barrel"/>
</dbReference>
<keyword evidence="7" id="KW-0812">Transmembrane</keyword>
<dbReference type="Pfam" id="PF03217">
    <property type="entry name" value="SlpA"/>
    <property type="match status" value="3"/>
</dbReference>
<name>A0A0R1N7S6_9LACO</name>
<dbReference type="EC" id="3.2.1.96" evidence="2"/>
<keyword evidence="10" id="KW-1185">Reference proteome</keyword>
<keyword evidence="7" id="KW-1133">Transmembrane helix</keyword>
<proteinExistence type="inferred from homology"/>
<evidence type="ECO:0000256" key="2">
    <source>
        <dbReference type="ARBA" id="ARBA00012566"/>
    </source>
</evidence>
<dbReference type="PATRIC" id="fig|1423792.3.peg.18"/>
<dbReference type="GO" id="GO:0005975">
    <property type="term" value="P:carbohydrate metabolic process"/>
    <property type="evidence" value="ECO:0007669"/>
    <property type="project" value="InterPro"/>
</dbReference>
<comment type="caution">
    <text evidence="9">The sequence shown here is derived from an EMBL/GenBank/DDBJ whole genome shotgun (WGS) entry which is preliminary data.</text>
</comment>
<accession>A0A0R1N7S6</accession>
<evidence type="ECO:0000256" key="4">
    <source>
        <dbReference type="ARBA" id="ARBA00022801"/>
    </source>
</evidence>
<dbReference type="PROSITE" id="PS51910">
    <property type="entry name" value="GH18_2"/>
    <property type="match status" value="1"/>
</dbReference>
<dbReference type="SUPFAM" id="SSF51445">
    <property type="entry name" value="(Trans)glycosidases"/>
    <property type="match status" value="1"/>
</dbReference>
<dbReference type="InterPro" id="IPR017853">
    <property type="entry name" value="GH"/>
</dbReference>
<evidence type="ECO:0000256" key="1">
    <source>
        <dbReference type="ARBA" id="ARBA00009336"/>
    </source>
</evidence>
<dbReference type="InterPro" id="IPR024968">
    <property type="entry name" value="SlpA_C_lactobacillus"/>
</dbReference>
<evidence type="ECO:0000256" key="5">
    <source>
        <dbReference type="ARBA" id="ARBA00023295"/>
    </source>
</evidence>
<feature type="domain" description="GH18" evidence="8">
    <location>
        <begin position="77"/>
        <end position="356"/>
    </location>
</feature>
<evidence type="ECO:0000259" key="8">
    <source>
        <dbReference type="PROSITE" id="PS51910"/>
    </source>
</evidence>
<dbReference type="InterPro" id="IPR001223">
    <property type="entry name" value="Glyco_hydro18_cat"/>
</dbReference>
<organism evidence="9 10">
    <name type="scientific">Schleiferilactobacillus perolens DSM 12744</name>
    <dbReference type="NCBI Taxonomy" id="1423792"/>
    <lineage>
        <taxon>Bacteria</taxon>
        <taxon>Bacillati</taxon>
        <taxon>Bacillota</taxon>
        <taxon>Bacilli</taxon>
        <taxon>Lactobacillales</taxon>
        <taxon>Lactobacillaceae</taxon>
        <taxon>Schleiferilactobacillus</taxon>
    </lineage>
</organism>
<dbReference type="OrthoDB" id="7183084at2"/>
<comment type="similarity">
    <text evidence="1">Belongs to the glycosyl hydrolase 18 family.</text>
</comment>
<dbReference type="GO" id="GO:0033925">
    <property type="term" value="F:mannosyl-glycoprotein endo-beta-N-acetylglucosaminidase activity"/>
    <property type="evidence" value="ECO:0007669"/>
    <property type="project" value="UniProtKB-EC"/>
</dbReference>
<keyword evidence="5 9" id="KW-0326">Glycosidase</keyword>